<gene>
    <name evidence="3" type="ORF">QBC46DRAFT_436779</name>
</gene>
<dbReference type="SUPFAM" id="SSF54616">
    <property type="entry name" value="DNA-binding domain of Mlu1-box binding protein MBP1"/>
    <property type="match status" value="1"/>
</dbReference>
<feature type="compositionally biased region" description="Basic residues" evidence="1">
    <location>
        <begin position="281"/>
        <end position="291"/>
    </location>
</feature>
<feature type="region of interest" description="Disordered" evidence="1">
    <location>
        <begin position="452"/>
        <end position="503"/>
    </location>
</feature>
<evidence type="ECO:0000313" key="3">
    <source>
        <dbReference type="EMBL" id="KAK3939797.1"/>
    </source>
</evidence>
<feature type="region of interest" description="Disordered" evidence="1">
    <location>
        <begin position="269"/>
        <end position="414"/>
    </location>
</feature>
<dbReference type="InterPro" id="IPR051642">
    <property type="entry name" value="SWI6-like"/>
</dbReference>
<feature type="compositionally biased region" description="Basic and acidic residues" evidence="1">
    <location>
        <begin position="459"/>
        <end position="476"/>
    </location>
</feature>
<dbReference type="EMBL" id="MU853805">
    <property type="protein sequence ID" value="KAK3939797.1"/>
    <property type="molecule type" value="Genomic_DNA"/>
</dbReference>
<organism evidence="3 4">
    <name type="scientific">Diplogelasinospora grovesii</name>
    <dbReference type="NCBI Taxonomy" id="303347"/>
    <lineage>
        <taxon>Eukaryota</taxon>
        <taxon>Fungi</taxon>
        <taxon>Dikarya</taxon>
        <taxon>Ascomycota</taxon>
        <taxon>Pezizomycotina</taxon>
        <taxon>Sordariomycetes</taxon>
        <taxon>Sordariomycetidae</taxon>
        <taxon>Sordariales</taxon>
        <taxon>Diplogelasinosporaceae</taxon>
        <taxon>Diplogelasinospora</taxon>
    </lineage>
</organism>
<dbReference type="Gene3D" id="3.10.260.10">
    <property type="entry name" value="Transcription regulator HTH, APSES-type DNA-binding domain"/>
    <property type="match status" value="1"/>
</dbReference>
<keyword evidence="4" id="KW-1185">Reference proteome</keyword>
<sequence>MLSVASLLNPAPPSPVPSPPPGQSRPILESSPSPTISGTDDDDHMIRRYDVPYRPKPTKNGFPRSAIKGVVEFPPFDEDLDEDTLREVRRFRVDPLGAIRDNCHHIPYITAKKDFYEKTGRESLEVFQYQFQVPGDEHAYSVMWDYNNGLVRMTHFFKSCGFSKTTPGKVLSQNPGLKDIAHSITGGAIAAQGYWMPFACARAVCATFCHAIAGALIPIFGPDFPSRCAPPEAPGYRRMVIDPEIVAESAREAERFRCFFMAAQSRVDRYPGSASPGLSTHTRRGRDRHQLRTTVLDRDNSPYGTDAEGDAYSAPGSPPVVLGSPSPYMSPLSPPPPRRCDTMSSTGSAAVATYSPTPAAPDAQQQHMSRPAARAHTHHHHHYFRGDEQQTTARAPGGGGGPRSTPDPWLTAVPRIPLPVPSNINSRQLQRPIYSAAAAAAAAAAQHYVLSRAHHHHHQEQQRSGKRRADYDHSEVEAVDVFDYDGGESQSERSRRSSRSSASPLTIYCSPYVEQPVAQPAPPQTTRNTQNQSQASNPTVGGLGENNNEQREREQQQQQPEHHHEQNAALMLLHLSVVNSDSDKEESTKAGSVVATYANTGGHGNVDNHNRYTRISGIVSPTATATATAASTSTGPAPPNMCSTLAITAAAALSVAGEHDRLLHRRKRRRALSVPLPDREPPPSFF</sequence>
<accession>A0AAN6S3J2</accession>
<dbReference type="InterPro" id="IPR036887">
    <property type="entry name" value="HTH_APSES_sf"/>
</dbReference>
<dbReference type="PANTHER" id="PTHR43828:SF5">
    <property type="entry name" value="TRANSCRIPTIONAL REPRESSOR XBP1"/>
    <property type="match status" value="1"/>
</dbReference>
<dbReference type="PANTHER" id="PTHR43828">
    <property type="entry name" value="ASPARAGINASE"/>
    <property type="match status" value="1"/>
</dbReference>
<feature type="compositionally biased region" description="Polar residues" evidence="1">
    <location>
        <begin position="525"/>
        <end position="539"/>
    </location>
</feature>
<comment type="caution">
    <text evidence="3">The sequence shown here is derived from an EMBL/GenBank/DDBJ whole genome shotgun (WGS) entry which is preliminary data.</text>
</comment>
<reference evidence="4" key="1">
    <citation type="journal article" date="2023" name="Mol. Phylogenet. Evol.">
        <title>Genome-scale phylogeny and comparative genomics of the fungal order Sordariales.</title>
        <authorList>
            <person name="Hensen N."/>
            <person name="Bonometti L."/>
            <person name="Westerberg I."/>
            <person name="Brannstrom I.O."/>
            <person name="Guillou S."/>
            <person name="Cros-Aarteil S."/>
            <person name="Calhoun S."/>
            <person name="Haridas S."/>
            <person name="Kuo A."/>
            <person name="Mondo S."/>
            <person name="Pangilinan J."/>
            <person name="Riley R."/>
            <person name="LaButti K."/>
            <person name="Andreopoulos B."/>
            <person name="Lipzen A."/>
            <person name="Chen C."/>
            <person name="Yan M."/>
            <person name="Daum C."/>
            <person name="Ng V."/>
            <person name="Clum A."/>
            <person name="Steindorff A."/>
            <person name="Ohm R.A."/>
            <person name="Martin F."/>
            <person name="Silar P."/>
            <person name="Natvig D.O."/>
            <person name="Lalanne C."/>
            <person name="Gautier V."/>
            <person name="Ament-Velasquez S.L."/>
            <person name="Kruys A."/>
            <person name="Hutchinson M.I."/>
            <person name="Powell A.J."/>
            <person name="Barry K."/>
            <person name="Miller A.N."/>
            <person name="Grigoriev I.V."/>
            <person name="Debuchy R."/>
            <person name="Gladieux P."/>
            <person name="Hiltunen Thoren M."/>
            <person name="Johannesson H."/>
        </authorList>
    </citation>
    <scope>NUCLEOTIDE SEQUENCE [LARGE SCALE GENOMIC DNA]</scope>
    <source>
        <strain evidence="4">CBS 340.73</strain>
    </source>
</reference>
<dbReference type="GO" id="GO:0003677">
    <property type="term" value="F:DNA binding"/>
    <property type="evidence" value="ECO:0007669"/>
    <property type="project" value="InterPro"/>
</dbReference>
<evidence type="ECO:0000313" key="4">
    <source>
        <dbReference type="Proteomes" id="UP001303473"/>
    </source>
</evidence>
<evidence type="ECO:0000256" key="1">
    <source>
        <dbReference type="SAM" id="MobiDB-lite"/>
    </source>
</evidence>
<feature type="domain" description="HTH APSES-type" evidence="2">
    <location>
        <begin position="113"/>
        <end position="231"/>
    </location>
</feature>
<name>A0AAN6S3J2_9PEZI</name>
<feature type="region of interest" description="Disordered" evidence="1">
    <location>
        <begin position="516"/>
        <end position="564"/>
    </location>
</feature>
<feature type="compositionally biased region" description="Basic and acidic residues" evidence="1">
    <location>
        <begin position="548"/>
        <end position="564"/>
    </location>
</feature>
<feature type="region of interest" description="Disordered" evidence="1">
    <location>
        <begin position="1"/>
        <end position="46"/>
    </location>
</feature>
<feature type="compositionally biased region" description="Acidic residues" evidence="1">
    <location>
        <begin position="477"/>
        <end position="486"/>
    </location>
</feature>
<dbReference type="PROSITE" id="PS51299">
    <property type="entry name" value="HTH_APSES"/>
    <property type="match status" value="1"/>
</dbReference>
<feature type="compositionally biased region" description="Pro residues" evidence="1">
    <location>
        <begin position="10"/>
        <end position="23"/>
    </location>
</feature>
<dbReference type="GO" id="GO:0000981">
    <property type="term" value="F:DNA-binding transcription factor activity, RNA polymerase II-specific"/>
    <property type="evidence" value="ECO:0007669"/>
    <property type="project" value="UniProtKB-ARBA"/>
</dbReference>
<protein>
    <recommendedName>
        <fullName evidence="2">HTH APSES-type domain-containing protein</fullName>
    </recommendedName>
</protein>
<dbReference type="AlphaFoldDB" id="A0AAN6S3J2"/>
<evidence type="ECO:0000259" key="2">
    <source>
        <dbReference type="PROSITE" id="PS51299"/>
    </source>
</evidence>
<dbReference type="Proteomes" id="UP001303473">
    <property type="component" value="Unassembled WGS sequence"/>
</dbReference>
<feature type="compositionally biased region" description="Basic residues" evidence="1">
    <location>
        <begin position="373"/>
        <end position="383"/>
    </location>
</feature>
<proteinExistence type="predicted"/>
<feature type="compositionally biased region" description="Low complexity" evidence="1">
    <location>
        <begin position="313"/>
        <end position="331"/>
    </location>
</feature>
<dbReference type="GO" id="GO:0030907">
    <property type="term" value="C:MBF transcription complex"/>
    <property type="evidence" value="ECO:0007669"/>
    <property type="project" value="TreeGrafter"/>
</dbReference>
<dbReference type="InterPro" id="IPR003163">
    <property type="entry name" value="Tscrpt_reg_HTH_APSES-type"/>
</dbReference>
<dbReference type="GO" id="GO:0033309">
    <property type="term" value="C:SBF transcription complex"/>
    <property type="evidence" value="ECO:0007669"/>
    <property type="project" value="TreeGrafter"/>
</dbReference>